<dbReference type="InterPro" id="IPR011119">
    <property type="entry name" value="Unchr_helicase_relaxase_TraI"/>
</dbReference>
<dbReference type="SUPFAM" id="SSF109604">
    <property type="entry name" value="HD-domain/PDEase-like"/>
    <property type="match status" value="1"/>
</dbReference>
<dbReference type="NCBIfam" id="TIGR03760">
    <property type="entry name" value="ICE_TraI_Pfluor"/>
    <property type="match status" value="1"/>
</dbReference>
<feature type="domain" description="Uncharacterised" evidence="1">
    <location>
        <begin position="4"/>
        <end position="197"/>
    </location>
</feature>
<reference evidence="2 3" key="1">
    <citation type="submission" date="2018-05" db="EMBL/GenBank/DDBJ databases">
        <title>Reference genomes for bee gut microbiota database.</title>
        <authorList>
            <person name="Ellegaard K.M."/>
        </authorList>
    </citation>
    <scope>NUCLEOTIDE SEQUENCE [LARGE SCALE GENOMIC DNA]</scope>
    <source>
        <strain evidence="2 3">ESL0177</strain>
    </source>
</reference>
<dbReference type="Pfam" id="PF07514">
    <property type="entry name" value="TraI_2"/>
    <property type="match status" value="1"/>
</dbReference>
<dbReference type="Proteomes" id="UP000247483">
    <property type="component" value="Unassembled WGS sequence"/>
</dbReference>
<evidence type="ECO:0000259" key="1">
    <source>
        <dbReference type="Pfam" id="PF07514"/>
    </source>
</evidence>
<evidence type="ECO:0000313" key="3">
    <source>
        <dbReference type="Proteomes" id="UP000247483"/>
    </source>
</evidence>
<proteinExistence type="predicted"/>
<dbReference type="InterPro" id="IPR022391">
    <property type="entry name" value="ICE_relaxase_PFGI-1"/>
</dbReference>
<gene>
    <name evidence="2" type="ORF">DKK79_03830</name>
</gene>
<comment type="caution">
    <text evidence="2">The sequence shown here is derived from an EMBL/GenBank/DDBJ whole genome shotgun (WGS) entry which is preliminary data.</text>
</comment>
<dbReference type="EMBL" id="QGLP01000004">
    <property type="protein sequence ID" value="PXZ05808.1"/>
    <property type="molecule type" value="Genomic_DNA"/>
</dbReference>
<name>A0A2V4EMN8_9GAMM</name>
<sequence length="198" mass="22563">MARLIERYAELVKKFPASESHHAYLEGMLEHELEIMAYALKFRQSYLLPIGVSSEERSASEDIWTVGIAYAALIHDIGKLAVDIHVEYQDGLIWHPWHGPLKAAYRFKYRKNREYRLHSASTGLLYRQIIDSKLLDWLSNCAELWSLFTYFVTGQMELSGVVGKLVTKADQASVSHLLGGNFDAAKSAPKHSLQRKLL</sequence>
<dbReference type="AlphaFoldDB" id="A0A2V4EMN8"/>
<dbReference type="Gene3D" id="1.10.3210.40">
    <property type="match status" value="1"/>
</dbReference>
<protein>
    <recommendedName>
        <fullName evidence="1">Uncharacterized domain-containing protein</fullName>
    </recommendedName>
</protein>
<evidence type="ECO:0000313" key="2">
    <source>
        <dbReference type="EMBL" id="PXZ05808.1"/>
    </source>
</evidence>
<organism evidence="2 3">
    <name type="scientific">Gilliamella apicola</name>
    <dbReference type="NCBI Taxonomy" id="1196095"/>
    <lineage>
        <taxon>Bacteria</taxon>
        <taxon>Pseudomonadati</taxon>
        <taxon>Pseudomonadota</taxon>
        <taxon>Gammaproteobacteria</taxon>
        <taxon>Orbales</taxon>
        <taxon>Orbaceae</taxon>
        <taxon>Gilliamella</taxon>
    </lineage>
</organism>
<accession>A0A2V4EMN8</accession>